<evidence type="ECO:0000256" key="8">
    <source>
        <dbReference type="ARBA" id="ARBA00023159"/>
    </source>
</evidence>
<feature type="region of interest" description="Disordered" evidence="13">
    <location>
        <begin position="146"/>
        <end position="206"/>
    </location>
</feature>
<feature type="region of interest" description="Disordered" evidence="13">
    <location>
        <begin position="503"/>
        <end position="524"/>
    </location>
</feature>
<dbReference type="InterPro" id="IPR011006">
    <property type="entry name" value="CheY-like_superfamily"/>
</dbReference>
<evidence type="ECO:0000256" key="11">
    <source>
        <dbReference type="PIRNR" id="PIRNR036392"/>
    </source>
</evidence>
<dbReference type="InterPro" id="IPR009057">
    <property type="entry name" value="Homeodomain-like_sf"/>
</dbReference>
<dbReference type="PIRSF" id="PIRSF036392">
    <property type="entry name" value="RR_ARR_type-B"/>
    <property type="match status" value="1"/>
</dbReference>
<keyword evidence="6 11" id="KW-0805">Transcription regulation</keyword>
<dbReference type="InterPro" id="IPR045279">
    <property type="entry name" value="ARR-like"/>
</dbReference>
<dbReference type="CDD" id="cd17584">
    <property type="entry name" value="REC_typeB_ARR-like"/>
    <property type="match status" value="1"/>
</dbReference>
<comment type="subcellular location">
    <subcellularLocation>
        <location evidence="1 11">Nucleus</location>
    </subcellularLocation>
</comment>
<evidence type="ECO:0000259" key="14">
    <source>
        <dbReference type="PROSITE" id="PS50110"/>
    </source>
</evidence>
<feature type="compositionally biased region" description="Basic and acidic residues" evidence="13">
    <location>
        <begin position="146"/>
        <end position="163"/>
    </location>
</feature>
<evidence type="ECO:0000256" key="5">
    <source>
        <dbReference type="ARBA" id="ARBA00023012"/>
    </source>
</evidence>
<dbReference type="InterPro" id="IPR006447">
    <property type="entry name" value="Myb_dom_plants"/>
</dbReference>
<dbReference type="Pfam" id="PF00072">
    <property type="entry name" value="Response_reg"/>
    <property type="match status" value="1"/>
</dbReference>
<dbReference type="GO" id="GO:0009736">
    <property type="term" value="P:cytokinin-activated signaling pathway"/>
    <property type="evidence" value="ECO:0007669"/>
    <property type="project" value="UniProtKB-KW"/>
</dbReference>
<dbReference type="SMART" id="SM00448">
    <property type="entry name" value="REC"/>
    <property type="match status" value="1"/>
</dbReference>
<accession>A0A976RUI5</accession>
<dbReference type="PROSITE" id="PS50110">
    <property type="entry name" value="RESPONSE_REGULATORY"/>
    <property type="match status" value="1"/>
</dbReference>
<keyword evidence="9 11" id="KW-0804">Transcription</keyword>
<dbReference type="GO" id="GO:0000160">
    <property type="term" value="P:phosphorelay signal transduction system"/>
    <property type="evidence" value="ECO:0007669"/>
    <property type="project" value="UniProtKB-KW"/>
</dbReference>
<dbReference type="EMBL" id="MT911907">
    <property type="protein sequence ID" value="URM60561.1"/>
    <property type="molecule type" value="mRNA"/>
</dbReference>
<protein>
    <recommendedName>
        <fullName evidence="11">Two-component response regulator</fullName>
    </recommendedName>
</protein>
<dbReference type="InterPro" id="IPR017053">
    <property type="entry name" value="Response_reg_B-typ_pln"/>
</dbReference>
<dbReference type="PROSITE" id="PS51294">
    <property type="entry name" value="HTH_MYB"/>
    <property type="match status" value="1"/>
</dbReference>
<feature type="compositionally biased region" description="Basic and acidic residues" evidence="13">
    <location>
        <begin position="194"/>
        <end position="204"/>
    </location>
</feature>
<dbReference type="SUPFAM" id="SSF46689">
    <property type="entry name" value="Homeodomain-like"/>
    <property type="match status" value="1"/>
</dbReference>
<dbReference type="Gene3D" id="1.10.10.60">
    <property type="entry name" value="Homeodomain-like"/>
    <property type="match status" value="1"/>
</dbReference>
<evidence type="ECO:0000256" key="3">
    <source>
        <dbReference type="ARBA" id="ARBA00022553"/>
    </source>
</evidence>
<feature type="domain" description="Response regulatory" evidence="14">
    <location>
        <begin position="25"/>
        <end position="140"/>
    </location>
</feature>
<dbReference type="NCBIfam" id="TIGR01557">
    <property type="entry name" value="myb_SHAQKYF"/>
    <property type="match status" value="1"/>
</dbReference>
<dbReference type="AlphaFoldDB" id="A0A976RUI5"/>
<proteinExistence type="evidence at transcript level"/>
<dbReference type="FunFam" id="1.10.10.60:FF:000007">
    <property type="entry name" value="Two-component response regulator"/>
    <property type="match status" value="1"/>
</dbReference>
<organism evidence="16">
    <name type="scientific">Gymnema sylvestre</name>
    <name type="common">Gurmar</name>
    <name type="synonym">Periploca sylvestris</name>
    <dbReference type="NCBI Taxonomy" id="4068"/>
    <lineage>
        <taxon>Eukaryota</taxon>
        <taxon>Viridiplantae</taxon>
        <taxon>Streptophyta</taxon>
        <taxon>Embryophyta</taxon>
        <taxon>Tracheophyta</taxon>
        <taxon>Spermatophyta</taxon>
        <taxon>Magnoliopsida</taxon>
        <taxon>eudicotyledons</taxon>
        <taxon>Gunneridae</taxon>
        <taxon>Pentapetalae</taxon>
        <taxon>asterids</taxon>
        <taxon>lamiids</taxon>
        <taxon>Gentianales</taxon>
        <taxon>Apocynaceae</taxon>
        <taxon>Asclepiadoideae</taxon>
        <taxon>Marsdenieae</taxon>
        <taxon>Gymnema</taxon>
    </lineage>
</organism>
<feature type="compositionally biased region" description="Polar residues" evidence="13">
    <location>
        <begin position="511"/>
        <end position="524"/>
    </location>
</feature>
<dbReference type="PANTHER" id="PTHR43874:SF205">
    <property type="entry name" value="TWO-COMPONENT RESPONSE REGULATOR ORR23"/>
    <property type="match status" value="1"/>
</dbReference>
<name>A0A976RUI5_GYMSY</name>
<dbReference type="GO" id="GO:0003677">
    <property type="term" value="F:DNA binding"/>
    <property type="evidence" value="ECO:0007669"/>
    <property type="project" value="UniProtKB-KW"/>
</dbReference>
<keyword evidence="7 11" id="KW-0238">DNA-binding</keyword>
<keyword evidence="8 11" id="KW-0010">Activator</keyword>
<evidence type="ECO:0000256" key="13">
    <source>
        <dbReference type="SAM" id="MobiDB-lite"/>
    </source>
</evidence>
<keyword evidence="10 11" id="KW-0539">Nucleus</keyword>
<evidence type="ECO:0000256" key="2">
    <source>
        <dbReference type="ARBA" id="ARBA00006015"/>
    </source>
</evidence>
<feature type="domain" description="HTH myb-type" evidence="15">
    <location>
        <begin position="204"/>
        <end position="263"/>
    </location>
</feature>
<dbReference type="Gene3D" id="3.40.50.2300">
    <property type="match status" value="1"/>
</dbReference>
<evidence type="ECO:0000256" key="6">
    <source>
        <dbReference type="ARBA" id="ARBA00023015"/>
    </source>
</evidence>
<keyword evidence="4" id="KW-0932">Cytokinin signaling pathway</keyword>
<dbReference type="GO" id="GO:0003700">
    <property type="term" value="F:DNA-binding transcription factor activity"/>
    <property type="evidence" value="ECO:0007669"/>
    <property type="project" value="UniProtKB-UniRule"/>
</dbReference>
<evidence type="ECO:0000313" key="16">
    <source>
        <dbReference type="EMBL" id="URM60561.1"/>
    </source>
</evidence>
<evidence type="ECO:0000256" key="7">
    <source>
        <dbReference type="ARBA" id="ARBA00023125"/>
    </source>
</evidence>
<evidence type="ECO:0000256" key="9">
    <source>
        <dbReference type="ARBA" id="ARBA00023163"/>
    </source>
</evidence>
<evidence type="ECO:0000256" key="1">
    <source>
        <dbReference type="ARBA" id="ARBA00004123"/>
    </source>
</evidence>
<evidence type="ECO:0000256" key="10">
    <source>
        <dbReference type="ARBA" id="ARBA00023242"/>
    </source>
</evidence>
<dbReference type="InterPro" id="IPR001789">
    <property type="entry name" value="Sig_transdc_resp-reg_receiver"/>
</dbReference>
<dbReference type="SUPFAM" id="SSF52172">
    <property type="entry name" value="CheY-like"/>
    <property type="match status" value="1"/>
</dbReference>
<dbReference type="PANTHER" id="PTHR43874">
    <property type="entry name" value="TWO-COMPONENT RESPONSE REGULATOR"/>
    <property type="match status" value="1"/>
</dbReference>
<sequence>MTVEEVRRHIEAEDRNYDNFPVGMRVLAVDDDPICLKLLEGLLRKCQYQVTTTSQARMALKMLREKTDRFDLVISDVHMPDMDGFKLLELVGLEMDLPVIMLSANSDTKLVMKGITHGACDYLVKPVRIEELRNIWQHVIRRKKFESKTQSRSGDQDKGHENCEVGQGNLQTGNVDQNGKLTKKRKDDDDEGDENNHEHDDPAAQKKPRVVWSIELHRKFVGAVNQLGIEKAVPKRILDLMNVEGLTRENVASHLQKYRLYLKRIHSVATQQANMVAALGGKESAYMRMSPLEGLGDFRTLAGSGRLANPAFSSYSQGGMLGRLNSPAGISLRSLASSALVQPSHVQNLSNPIGTLGKMHSAVSPASQNTSIFQGVPSSLELDQLQQNKCMTRVGDFKPLDDSRVFSANGFADTRSTLINNSTLTGDPSAMNVLQGNSQQGNATGFLDQSSVNLSSFNSEPLNIDVGGTSNFLDPGRCNENWQSAVQLSKFHQNCLPPTESFGQGQFAGVQDNNSSAGPHQHSSPLRFSSITAPLEDSRGGVRCQEGMVGGSVQNINQAPQQRWAETRQIYSDNSNNILSTMNSHVSVNGASNPLMQSMGESGIGDGRMDICLTGHSTSGGSAFLQQNEIEKPTTGSRTRSNGDYMMEQNKTRGGLVAQGYDLDDFMNSMIKREQDGNVFDGDIGFDAYPFGSCM</sequence>
<keyword evidence="5 11" id="KW-0902">Two-component regulatory system</keyword>
<reference evidence="16" key="1">
    <citation type="submission" date="2020-08" db="EMBL/GenBank/DDBJ databases">
        <title>Hormonal signalling in Gymnema sylvestre.</title>
        <authorList>
            <person name="Kalariya K.A."/>
        </authorList>
    </citation>
    <scope>NUCLEOTIDE SEQUENCE</scope>
</reference>
<dbReference type="InterPro" id="IPR017930">
    <property type="entry name" value="Myb_dom"/>
</dbReference>
<dbReference type="Pfam" id="PF00249">
    <property type="entry name" value="Myb_DNA-binding"/>
    <property type="match status" value="1"/>
</dbReference>
<dbReference type="GO" id="GO:0005634">
    <property type="term" value="C:nucleus"/>
    <property type="evidence" value="ECO:0007669"/>
    <property type="project" value="UniProtKB-SubCell"/>
</dbReference>
<feature type="compositionally biased region" description="Polar residues" evidence="13">
    <location>
        <begin position="168"/>
        <end position="180"/>
    </location>
</feature>
<evidence type="ECO:0000259" key="15">
    <source>
        <dbReference type="PROSITE" id="PS51294"/>
    </source>
</evidence>
<comment type="function">
    <text evidence="11">Transcriptional activator that binds specific DNA sequence.</text>
</comment>
<evidence type="ECO:0000256" key="4">
    <source>
        <dbReference type="ARBA" id="ARBA00022864"/>
    </source>
</evidence>
<keyword evidence="3 12" id="KW-0597">Phosphoprotein</keyword>
<comment type="similarity">
    <text evidence="2">Belongs to the ARR family. Type-B subfamily.</text>
</comment>
<evidence type="ECO:0000256" key="12">
    <source>
        <dbReference type="PROSITE-ProRule" id="PRU00169"/>
    </source>
</evidence>
<dbReference type="InterPro" id="IPR001005">
    <property type="entry name" value="SANT/Myb"/>
</dbReference>
<feature type="modified residue" description="4-aspartylphosphate" evidence="12">
    <location>
        <position position="76"/>
    </location>
</feature>